<dbReference type="KEGG" id="aag:5579892"/>
<organism evidence="2 3">
    <name type="scientific">Aedes aegypti</name>
    <name type="common">Yellowfever mosquito</name>
    <name type="synonym">Culex aegypti</name>
    <dbReference type="NCBI Taxonomy" id="7159"/>
    <lineage>
        <taxon>Eukaryota</taxon>
        <taxon>Metazoa</taxon>
        <taxon>Ecdysozoa</taxon>
        <taxon>Arthropoda</taxon>
        <taxon>Hexapoda</taxon>
        <taxon>Insecta</taxon>
        <taxon>Pterygota</taxon>
        <taxon>Neoptera</taxon>
        <taxon>Endopterygota</taxon>
        <taxon>Diptera</taxon>
        <taxon>Nematocera</taxon>
        <taxon>Culicoidea</taxon>
        <taxon>Culicidae</taxon>
        <taxon>Culicinae</taxon>
        <taxon>Aedini</taxon>
        <taxon>Aedes</taxon>
        <taxon>Stegomyia</taxon>
    </lineage>
</organism>
<evidence type="ECO:0000256" key="1">
    <source>
        <dbReference type="SAM" id="MobiDB-lite"/>
    </source>
</evidence>
<feature type="compositionally biased region" description="Polar residues" evidence="1">
    <location>
        <begin position="659"/>
        <end position="674"/>
    </location>
</feature>
<reference evidence="2" key="1">
    <citation type="submission" date="2005-10" db="EMBL/GenBank/DDBJ databases">
        <authorList>
            <person name="Loftus B.J."/>
            <person name="Nene V.M."/>
            <person name="Hannick L.I."/>
            <person name="Bidwell S."/>
            <person name="Haas B."/>
            <person name="Amedeo P."/>
            <person name="Orvis J."/>
            <person name="Wortman J.R."/>
            <person name="White O.R."/>
            <person name="Salzberg S."/>
            <person name="Shumway M."/>
            <person name="Koo H."/>
            <person name="Zhao Y."/>
            <person name="Holmes M."/>
            <person name="Miller J."/>
            <person name="Schatz M."/>
            <person name="Pop M."/>
            <person name="Pai G."/>
            <person name="Utterback T."/>
            <person name="Rogers Y.-H."/>
            <person name="Kravitz S."/>
            <person name="Fraser C.M."/>
        </authorList>
    </citation>
    <scope>NUCLEOTIDE SEQUENCE</scope>
    <source>
        <strain evidence="2">Liverpool</strain>
    </source>
</reference>
<dbReference type="eggNOG" id="KOG1721">
    <property type="taxonomic scope" value="Eukaryota"/>
</dbReference>
<feature type="region of interest" description="Disordered" evidence="1">
    <location>
        <begin position="1241"/>
        <end position="1263"/>
    </location>
</feature>
<name>Q17MG3_AEDAE</name>
<feature type="compositionally biased region" description="Basic and acidic residues" evidence="1">
    <location>
        <begin position="469"/>
        <end position="485"/>
    </location>
</feature>
<feature type="compositionally biased region" description="Polar residues" evidence="1">
    <location>
        <begin position="635"/>
        <end position="646"/>
    </location>
</feature>
<dbReference type="EMBL" id="CH477206">
    <property type="protein sequence ID" value="EAT47875.1"/>
    <property type="molecule type" value="Genomic_DNA"/>
</dbReference>
<feature type="compositionally biased region" description="Pro residues" evidence="1">
    <location>
        <begin position="514"/>
        <end position="527"/>
    </location>
</feature>
<dbReference type="PaxDb" id="7159-AAEL001032-PA"/>
<dbReference type="Proteomes" id="UP000682892">
    <property type="component" value="Chromosome 3"/>
</dbReference>
<dbReference type="AlphaFoldDB" id="Q17MG3"/>
<dbReference type="OMA" id="GQFPKVN"/>
<evidence type="ECO:0000313" key="3">
    <source>
        <dbReference type="Proteomes" id="UP000682892"/>
    </source>
</evidence>
<protein>
    <submittedName>
        <fullName evidence="2">AAEL001032-PA</fullName>
    </submittedName>
</protein>
<gene>
    <name evidence="2" type="ORF">AaeL_AAEL001032</name>
</gene>
<sequence length="1263" mass="127287">MNHNRSKFTSFNDLSGVNLSRTLSSPVAESTHLEGPNNRSGLFASPAKVVGGSAKRKPTSPLFNSRTTFKSSGNLSSVGFSRIDPQVYTDAQSRGLVNRLVKYHDRTQSPLNRSQSMTSVYNKPGQFPVVHLKKTEIKYSPRRNNSVTSVRIAPPEKSVFQANTRSNILRAGSLLVPAEPHLNRTRGPQPEDEIDAENRVIAPTAELDAAPTKSVLDALKEISRKRINNEELDADRIKKQCKELSEVDSGGGGGTKRARELPSSASPPLKGSSEQLQKKRLCCKNNDILSSLSSSLVMSTPKRVEPIPSRPRGLNMDQTFATNVATPVGLNTTVATERMIESREPALLTRIESAPLPQIVRSVPEIVPAVRPKSTQPKITLFNKKYDETLVRPVVSDNEEQDDDEELGGRISFIKPKEKSPILNSDKAALKQVEKSKLSLILSCLSEDNDDEEEPPKMVMNSHTVFKDTVDAPKPLPKVEEKKPEVTIPKPPSGIAALINEPIKDPGLGKIEPPKPSIPKASEPPKPAEGFSFGTPAKTTDLNATFNFQTPTKPVAAPVESKAPEKANGGFTLGTTAAVSTSSAPKSDAPPAYSFATANTNSAPAMATPSGFGFGKSPPSSAATTTNTTTATPSLISFSPAPTSKNEPPKSGFSLLPAISTNASSGSPQNTLSTAKSSIPAFGSGSGFSAFKPLSPTASSTVTTTPASAAVPSFGTITASTPATTSPAATLSSTGGFSFGTGTSLKLTTAISTATTTTSAFSFGAATPVAPTPATVTPAAFGATSAAPKFGFGSTTSSTVPSFGAPTTTATTAAPSFGGFSAKAAPPTTAPPAFGSVVSSSNSTVTSPSAGIFGGSAAPAKPTTFGQVPSAANSTFSFGAQAQPAASTTTSNTGAFSFGGAATSAQTATTTAAPVGATGSNIFGNASNSTAAPSFGAVPSFGTNPAPTFGATSPPAFGASTTSAAPVASGFGAPPVFGGSSGSLATSANTSSVFGGSSSVTSPFGATNSTPAASTTNLFGAASSNNNQSNVTSSTPAPFSFGAAAGSTSTAAPANKPFAFGGIGTASTNNSNNSVLNSSVSSGNLAKASSFSFSAGSNSTAPAPVAPQASFSFGNATNSSAAPPPAFGSSTGNTSFSFNANATNNTTTSNQAVVKPFSFGTPAQSAPAPSAAGAGIFGAAAASPPPAFNFSAGSNAAGSTVGGATPAPAFSFTGGAAAAPGGPFAMPNGTAPGGAPMFSIGTGGGSNLPPGRRPIRTATRRLK</sequence>
<feature type="region of interest" description="Disordered" evidence="1">
    <location>
        <begin position="609"/>
        <end position="674"/>
    </location>
</feature>
<dbReference type="PhylomeDB" id="Q17MG3"/>
<proteinExistence type="predicted"/>
<feature type="region of interest" description="Disordered" evidence="1">
    <location>
        <begin position="578"/>
        <end position="597"/>
    </location>
</feature>
<feature type="region of interest" description="Disordered" evidence="1">
    <location>
        <begin position="469"/>
        <end position="541"/>
    </location>
</feature>
<feature type="compositionally biased region" description="Basic residues" evidence="1">
    <location>
        <begin position="1253"/>
        <end position="1263"/>
    </location>
</feature>
<evidence type="ECO:0000313" key="2">
    <source>
        <dbReference type="EMBL" id="EAT47875.1"/>
    </source>
</evidence>
<feature type="region of interest" description="Disordered" evidence="1">
    <location>
        <begin position="243"/>
        <end position="276"/>
    </location>
</feature>
<reference evidence="2" key="2">
    <citation type="journal article" date="2007" name="Science">
        <title>Genome sequence of Aedes aegypti, a major arbovirus vector.</title>
        <authorList>
            <person name="Nene V."/>
            <person name="Wortman J.R."/>
            <person name="Lawson D."/>
            <person name="Haas B."/>
            <person name="Kodira C."/>
            <person name="Tu Z.J."/>
            <person name="Loftus B."/>
            <person name="Xi Z."/>
            <person name="Megy K."/>
            <person name="Grabherr M."/>
            <person name="Ren Q."/>
            <person name="Zdobnov E.M."/>
            <person name="Lobo N.F."/>
            <person name="Campbell K.S."/>
            <person name="Brown S.E."/>
            <person name="Bonaldo M.F."/>
            <person name="Zhu J."/>
            <person name="Sinkins S.P."/>
            <person name="Hogenkamp D.G."/>
            <person name="Amedeo P."/>
            <person name="Arensburger P."/>
            <person name="Atkinson P.W."/>
            <person name="Bidwell S."/>
            <person name="Biedler J."/>
            <person name="Birney E."/>
            <person name="Bruggner R.V."/>
            <person name="Costas J."/>
            <person name="Coy M.R."/>
            <person name="Crabtree J."/>
            <person name="Crawford M."/>
            <person name="Debruyn B."/>
            <person name="Decaprio D."/>
            <person name="Eiglmeier K."/>
            <person name="Eisenstadt E."/>
            <person name="El-Dorry H."/>
            <person name="Gelbart W.M."/>
            <person name="Gomes S.L."/>
            <person name="Hammond M."/>
            <person name="Hannick L.I."/>
            <person name="Hogan J.R."/>
            <person name="Holmes M.H."/>
            <person name="Jaffe D."/>
            <person name="Johnston J.S."/>
            <person name="Kennedy R.C."/>
            <person name="Koo H."/>
            <person name="Kravitz S."/>
            <person name="Kriventseva E.V."/>
            <person name="Kulp D."/>
            <person name="Labutti K."/>
            <person name="Lee E."/>
            <person name="Li S."/>
            <person name="Lovin D.D."/>
            <person name="Mao C."/>
            <person name="Mauceli E."/>
            <person name="Menck C.F."/>
            <person name="Miller J.R."/>
            <person name="Montgomery P."/>
            <person name="Mori A."/>
            <person name="Nascimento A.L."/>
            <person name="Naveira H.F."/>
            <person name="Nusbaum C."/>
            <person name="O'leary S."/>
            <person name="Orvis J."/>
            <person name="Pertea M."/>
            <person name="Quesneville H."/>
            <person name="Reidenbach K.R."/>
            <person name="Rogers Y.H."/>
            <person name="Roth C.W."/>
            <person name="Schneider J.R."/>
            <person name="Schatz M."/>
            <person name="Shumway M."/>
            <person name="Stanke M."/>
            <person name="Stinson E.O."/>
            <person name="Tubio J.M."/>
            <person name="Vanzee J.P."/>
            <person name="Verjovski-Almeida S."/>
            <person name="Werner D."/>
            <person name="White O."/>
            <person name="Wyder S."/>
            <person name="Zeng Q."/>
            <person name="Zhao Q."/>
            <person name="Zhao Y."/>
            <person name="Hill C.A."/>
            <person name="Raikhel A.S."/>
            <person name="Soares M.B."/>
            <person name="Knudson D.L."/>
            <person name="Lee N.H."/>
            <person name="Galagan J."/>
            <person name="Salzberg S.L."/>
            <person name="Paulsen I.T."/>
            <person name="Dimopoulos G."/>
            <person name="Collins F.H."/>
            <person name="Birren B."/>
            <person name="Fraser-Liggett C.M."/>
            <person name="Severson D.W."/>
        </authorList>
    </citation>
    <scope>NUCLEOTIDE SEQUENCE [LARGE SCALE GENOMIC DNA]</scope>
    <source>
        <strain evidence="2">Liverpool</strain>
    </source>
</reference>
<dbReference type="STRING" id="7159.Q17MG3"/>
<reference evidence="2" key="3">
    <citation type="submission" date="2012-09" db="EMBL/GenBank/DDBJ databases">
        <authorList>
            <consortium name="VectorBase"/>
        </authorList>
    </citation>
    <scope>NUCLEOTIDE SEQUENCE</scope>
    <source>
        <strain evidence="2">Liverpool</strain>
    </source>
</reference>
<feature type="compositionally biased region" description="Low complexity" evidence="1">
    <location>
        <begin position="609"/>
        <end position="634"/>
    </location>
</feature>
<dbReference type="OrthoDB" id="40048at2759"/>
<accession>Q17MG3</accession>
<dbReference type="VEuPathDB" id="VectorBase:AAEL001032"/>
<dbReference type="HOGENOM" id="CLU_264641_0_0_1"/>